<name>A0A9N6WZR6_9CAUD</name>
<dbReference type="EMBL" id="OX359471">
    <property type="protein sequence ID" value="CAI3971368.1"/>
    <property type="molecule type" value="Genomic_DNA"/>
</dbReference>
<organism evidence="1">
    <name type="scientific">Variovorax phage VAC_51</name>
    <dbReference type="NCBI Taxonomy" id="2985242"/>
    <lineage>
        <taxon>Viruses</taxon>
        <taxon>Duplodnaviria</taxon>
        <taxon>Heunggongvirae</taxon>
        <taxon>Uroviricota</taxon>
        <taxon>Caudoviricetes</taxon>
        <taxon>Autographivirales</taxon>
        <taxon>Autoscriptoviridae</taxon>
        <taxon>Trelivelvirus</taxon>
        <taxon>Trelivelvirus VAC51</taxon>
    </lineage>
</organism>
<accession>A0A9N6WZR6</accession>
<protein>
    <submittedName>
        <fullName evidence="1">Uncharacterized protein</fullName>
    </submittedName>
</protein>
<evidence type="ECO:0000313" key="1">
    <source>
        <dbReference type="EMBL" id="CAI3971368.1"/>
    </source>
</evidence>
<proteinExistence type="predicted"/>
<gene>
    <name evidence="1" type="ORF">VAC51_00033</name>
</gene>
<sequence length="89" mass="9921">MIDLKKGTRGAALTSAPRHSVQQVVRFYLSIYPEGLTRRELHNHSGIEIATLCAALKAMELKNEVHTPRTVTCKTTGREVVVYTKKGIE</sequence>
<reference evidence="1" key="1">
    <citation type="submission" date="2022-10" db="EMBL/GenBank/DDBJ databases">
        <authorList>
            <person name="Meaden S."/>
        </authorList>
    </citation>
    <scope>NUCLEOTIDE SEQUENCE</scope>
</reference>